<proteinExistence type="predicted"/>
<evidence type="ECO:0000313" key="2">
    <source>
        <dbReference type="Proteomes" id="UP001499947"/>
    </source>
</evidence>
<evidence type="ECO:0000313" key="1">
    <source>
        <dbReference type="EMBL" id="GAA1713416.1"/>
    </source>
</evidence>
<organism evidence="1 2">
    <name type="scientific">Streptomyces yatensis</name>
    <dbReference type="NCBI Taxonomy" id="155177"/>
    <lineage>
        <taxon>Bacteria</taxon>
        <taxon>Bacillati</taxon>
        <taxon>Actinomycetota</taxon>
        <taxon>Actinomycetes</taxon>
        <taxon>Kitasatosporales</taxon>
        <taxon>Streptomycetaceae</taxon>
        <taxon>Streptomyces</taxon>
        <taxon>Streptomyces violaceusniger group</taxon>
    </lineage>
</organism>
<protein>
    <submittedName>
        <fullName evidence="1">Uncharacterized protein</fullName>
    </submittedName>
</protein>
<sequence length="89" mass="9451">MLLLGAAGSGLARWAADTVGPAGEVVVTDVRLSGAAVRGRPGIRFVRSSPDAEPLFNEAPFDIVHTRLVLGCLRYGETAFRRQLTPATM</sequence>
<dbReference type="Proteomes" id="UP001499947">
    <property type="component" value="Unassembled WGS sequence"/>
</dbReference>
<gene>
    <name evidence="1" type="ORF">GCM10009680_63190</name>
</gene>
<comment type="caution">
    <text evidence="1">The sequence shown here is derived from an EMBL/GenBank/DDBJ whole genome shotgun (WGS) entry which is preliminary data.</text>
</comment>
<dbReference type="EMBL" id="BAAALR010000071">
    <property type="protein sequence ID" value="GAA1713416.1"/>
    <property type="molecule type" value="Genomic_DNA"/>
</dbReference>
<dbReference type="RefSeq" id="WP_211126673.1">
    <property type="nucleotide sequence ID" value="NZ_BAAALR010000071.1"/>
</dbReference>
<dbReference type="Gene3D" id="3.40.50.150">
    <property type="entry name" value="Vaccinia Virus protein VP39"/>
    <property type="match status" value="1"/>
</dbReference>
<accession>A0ABN2IX69</accession>
<name>A0ABN2IX69_9ACTN</name>
<reference evidence="1 2" key="1">
    <citation type="journal article" date="2019" name="Int. J. Syst. Evol. Microbiol.">
        <title>The Global Catalogue of Microorganisms (GCM) 10K type strain sequencing project: providing services to taxonomists for standard genome sequencing and annotation.</title>
        <authorList>
            <consortium name="The Broad Institute Genomics Platform"/>
            <consortium name="The Broad Institute Genome Sequencing Center for Infectious Disease"/>
            <person name="Wu L."/>
            <person name="Ma J."/>
        </authorList>
    </citation>
    <scope>NUCLEOTIDE SEQUENCE [LARGE SCALE GENOMIC DNA]</scope>
    <source>
        <strain evidence="1 2">JCM 13244</strain>
    </source>
</reference>
<dbReference type="SUPFAM" id="SSF53335">
    <property type="entry name" value="S-adenosyl-L-methionine-dependent methyltransferases"/>
    <property type="match status" value="1"/>
</dbReference>
<keyword evidence="2" id="KW-1185">Reference proteome</keyword>
<dbReference type="InterPro" id="IPR029063">
    <property type="entry name" value="SAM-dependent_MTases_sf"/>
</dbReference>